<gene>
    <name evidence="2" type="ORF">BSTOLATCC_MIC18424</name>
</gene>
<feature type="transmembrane region" description="Helical" evidence="1">
    <location>
        <begin position="75"/>
        <end position="97"/>
    </location>
</feature>
<comment type="caution">
    <text evidence="2">The sequence shown here is derived from an EMBL/GenBank/DDBJ whole genome shotgun (WGS) entry which is preliminary data.</text>
</comment>
<dbReference type="Proteomes" id="UP001162131">
    <property type="component" value="Unassembled WGS sequence"/>
</dbReference>
<protein>
    <submittedName>
        <fullName evidence="2">Uncharacterized protein</fullName>
    </submittedName>
</protein>
<dbReference type="AlphaFoldDB" id="A0AAU9J8X5"/>
<reference evidence="2" key="1">
    <citation type="submission" date="2021-09" db="EMBL/GenBank/DDBJ databases">
        <authorList>
            <consortium name="AG Swart"/>
            <person name="Singh M."/>
            <person name="Singh A."/>
            <person name="Seah K."/>
            <person name="Emmerich C."/>
        </authorList>
    </citation>
    <scope>NUCLEOTIDE SEQUENCE</scope>
    <source>
        <strain evidence="2">ATCC30299</strain>
    </source>
</reference>
<dbReference type="EMBL" id="CAJZBQ010000018">
    <property type="protein sequence ID" value="CAG9317170.1"/>
    <property type="molecule type" value="Genomic_DNA"/>
</dbReference>
<evidence type="ECO:0000256" key="1">
    <source>
        <dbReference type="SAM" id="Phobius"/>
    </source>
</evidence>
<keyword evidence="1" id="KW-1133">Transmembrane helix</keyword>
<name>A0AAU9J8X5_9CILI</name>
<accession>A0AAU9J8X5</accession>
<evidence type="ECO:0000313" key="2">
    <source>
        <dbReference type="EMBL" id="CAG9317170.1"/>
    </source>
</evidence>
<keyword evidence="3" id="KW-1185">Reference proteome</keyword>
<proteinExistence type="predicted"/>
<evidence type="ECO:0000313" key="3">
    <source>
        <dbReference type="Proteomes" id="UP001162131"/>
    </source>
</evidence>
<organism evidence="2 3">
    <name type="scientific">Blepharisma stoltei</name>
    <dbReference type="NCBI Taxonomy" id="1481888"/>
    <lineage>
        <taxon>Eukaryota</taxon>
        <taxon>Sar</taxon>
        <taxon>Alveolata</taxon>
        <taxon>Ciliophora</taxon>
        <taxon>Postciliodesmatophora</taxon>
        <taxon>Heterotrichea</taxon>
        <taxon>Heterotrichida</taxon>
        <taxon>Blepharismidae</taxon>
        <taxon>Blepharisma</taxon>
    </lineage>
</organism>
<keyword evidence="1" id="KW-0472">Membrane</keyword>
<keyword evidence="1" id="KW-0812">Transmembrane</keyword>
<sequence>MNWVVDLFFSGELLRSQLRTFKDSEDLTAEECDIIEKAYNKGWWMQNLSQLPIMYLAVTALSSKNIYKLSLRKKAGAYLLVGSGLGACYLILGTFIWNYCSQEAEPVLKNFFKNYNP</sequence>